<name>A0A8S5U537_9CAUD</name>
<sequence length="76" mass="8986">MNWTSAWISMKQGLKVRRHHWKGYWRIAGGELIIHTAQGNDINFREVRDFGMNLCQMCCDDWEVVEENENVSEESV</sequence>
<proteinExistence type="predicted"/>
<dbReference type="EMBL" id="BK016012">
    <property type="protein sequence ID" value="DAF89533.1"/>
    <property type="molecule type" value="Genomic_DNA"/>
</dbReference>
<reference evidence="1" key="1">
    <citation type="journal article" date="2021" name="Proc. Natl. Acad. Sci. U.S.A.">
        <title>A Catalog of Tens of Thousands of Viruses from Human Metagenomes Reveals Hidden Associations with Chronic Diseases.</title>
        <authorList>
            <person name="Tisza M.J."/>
            <person name="Buck C.B."/>
        </authorList>
    </citation>
    <scope>NUCLEOTIDE SEQUENCE</scope>
    <source>
        <strain evidence="1">CttG32</strain>
    </source>
</reference>
<organism evidence="1">
    <name type="scientific">Siphoviridae sp. cttG32</name>
    <dbReference type="NCBI Taxonomy" id="2825705"/>
    <lineage>
        <taxon>Viruses</taxon>
        <taxon>Duplodnaviria</taxon>
        <taxon>Heunggongvirae</taxon>
        <taxon>Uroviricota</taxon>
        <taxon>Caudoviricetes</taxon>
    </lineage>
</organism>
<accession>A0A8S5U537</accession>
<protein>
    <submittedName>
        <fullName evidence="1">Uncharacterized protein</fullName>
    </submittedName>
</protein>
<evidence type="ECO:0000313" key="1">
    <source>
        <dbReference type="EMBL" id="DAF89533.1"/>
    </source>
</evidence>